<feature type="transmembrane region" description="Helical" evidence="1">
    <location>
        <begin position="271"/>
        <end position="293"/>
    </location>
</feature>
<feature type="transmembrane region" description="Helical" evidence="1">
    <location>
        <begin position="168"/>
        <end position="188"/>
    </location>
</feature>
<accession>A0A016RT76</accession>
<evidence type="ECO:0000313" key="3">
    <source>
        <dbReference type="Proteomes" id="UP000024635"/>
    </source>
</evidence>
<feature type="transmembrane region" description="Helical" evidence="1">
    <location>
        <begin position="132"/>
        <end position="156"/>
    </location>
</feature>
<dbReference type="Proteomes" id="UP000024635">
    <property type="component" value="Unassembled WGS sequence"/>
</dbReference>
<evidence type="ECO:0000256" key="1">
    <source>
        <dbReference type="SAM" id="Phobius"/>
    </source>
</evidence>
<dbReference type="AlphaFoldDB" id="A0A016RT76"/>
<protein>
    <submittedName>
        <fullName evidence="2">Uncharacterized protein</fullName>
    </submittedName>
</protein>
<sequence>MQPRKRVQSAEKQVRLIIEDPFISSNLLSVFKQCGIELRDPETSVNIVRVDVLTGSRGLLEKTRHDIRRWKDWRLITETIEGSIRNRTLPGHMGLFPFGCQMPGEDTNGTHGGFNLKYCEEWWLNLQTWEKIVSAAMVVAALAEAFALVWNCFTWCACCCKQFLIHPLTLASLLATIALGTAVAFYGINNQSAFESLPILIDYGRLLSNTIKGNRSTISGISGLNSTISTAAKIQKSRTWDLLEDKVNVSEGVNNWNDIKDKFETEVGYSFWLACGALVLALADTVVAVFATCMGKACL</sequence>
<dbReference type="EMBL" id="JARK01001715">
    <property type="protein sequence ID" value="EYB81560.1"/>
    <property type="molecule type" value="Genomic_DNA"/>
</dbReference>
<dbReference type="PANTHER" id="PTHR37446:SF1">
    <property type="entry name" value="CLAUDIN"/>
    <property type="match status" value="1"/>
</dbReference>
<dbReference type="OrthoDB" id="5823731at2759"/>
<dbReference type="Gene3D" id="1.20.140.150">
    <property type="match status" value="1"/>
</dbReference>
<keyword evidence="1" id="KW-0812">Transmembrane</keyword>
<keyword evidence="3" id="KW-1185">Reference proteome</keyword>
<comment type="caution">
    <text evidence="2">The sequence shown here is derived from an EMBL/GenBank/DDBJ whole genome shotgun (WGS) entry which is preliminary data.</text>
</comment>
<keyword evidence="1" id="KW-1133">Transmembrane helix</keyword>
<dbReference type="PANTHER" id="PTHR37446">
    <property type="entry name" value="CLAUDIN-LIKE IN CAENORHABDITIS"/>
    <property type="match status" value="1"/>
</dbReference>
<reference evidence="3" key="1">
    <citation type="journal article" date="2015" name="Nat. Genet.">
        <title>The genome and transcriptome of the zoonotic hookworm Ancylostoma ceylanicum identify infection-specific gene families.</title>
        <authorList>
            <person name="Schwarz E.M."/>
            <person name="Hu Y."/>
            <person name="Antoshechkin I."/>
            <person name="Miller M.M."/>
            <person name="Sternberg P.W."/>
            <person name="Aroian R.V."/>
        </authorList>
    </citation>
    <scope>NUCLEOTIDE SEQUENCE</scope>
    <source>
        <strain evidence="3">HY135</strain>
    </source>
</reference>
<evidence type="ECO:0000313" key="2">
    <source>
        <dbReference type="EMBL" id="EYB81560.1"/>
    </source>
</evidence>
<proteinExistence type="predicted"/>
<keyword evidence="1" id="KW-0472">Membrane</keyword>
<name>A0A016RT76_9BILA</name>
<organism evidence="2 3">
    <name type="scientific">Ancylostoma ceylanicum</name>
    <dbReference type="NCBI Taxonomy" id="53326"/>
    <lineage>
        <taxon>Eukaryota</taxon>
        <taxon>Metazoa</taxon>
        <taxon>Ecdysozoa</taxon>
        <taxon>Nematoda</taxon>
        <taxon>Chromadorea</taxon>
        <taxon>Rhabditida</taxon>
        <taxon>Rhabditina</taxon>
        <taxon>Rhabditomorpha</taxon>
        <taxon>Strongyloidea</taxon>
        <taxon>Ancylostomatidae</taxon>
        <taxon>Ancylostomatinae</taxon>
        <taxon>Ancylostoma</taxon>
    </lineage>
</organism>
<gene>
    <name evidence="2" type="primary">Acey_s0379.g319</name>
    <name evidence="2" type="ORF">Y032_0379g319</name>
</gene>